<feature type="active site" description="Proton acceptor" evidence="6">
    <location>
        <position position="317"/>
    </location>
</feature>
<organism evidence="10 11">
    <name type="scientific">Mariniblastus fucicola</name>
    <dbReference type="NCBI Taxonomy" id="980251"/>
    <lineage>
        <taxon>Bacteria</taxon>
        <taxon>Pseudomonadati</taxon>
        <taxon>Planctomycetota</taxon>
        <taxon>Planctomycetia</taxon>
        <taxon>Pirellulales</taxon>
        <taxon>Pirellulaceae</taxon>
        <taxon>Mariniblastus</taxon>
    </lineage>
</organism>
<feature type="binding site" evidence="8">
    <location>
        <position position="408"/>
    </location>
    <ligand>
        <name>Zn(2+)</name>
        <dbReference type="ChEBI" id="CHEBI:29105"/>
    </ligand>
</feature>
<feature type="binding site" evidence="7">
    <location>
        <position position="248"/>
    </location>
    <ligand>
        <name>substrate</name>
    </ligand>
</feature>
<keyword evidence="2 8" id="KW-0479">Metal-binding</keyword>
<keyword evidence="4 5" id="KW-0560">Oxidoreductase</keyword>
<dbReference type="AlphaFoldDB" id="A0A5B9PFL1"/>
<evidence type="ECO:0000256" key="9">
    <source>
        <dbReference type="RuleBase" id="RU004175"/>
    </source>
</evidence>
<dbReference type="GO" id="GO:0000105">
    <property type="term" value="P:L-histidine biosynthetic process"/>
    <property type="evidence" value="ECO:0007669"/>
    <property type="project" value="InterPro"/>
</dbReference>
<keyword evidence="11" id="KW-1185">Reference proteome</keyword>
<dbReference type="PANTHER" id="PTHR21256">
    <property type="entry name" value="HISTIDINOL DEHYDROGENASE HDH"/>
    <property type="match status" value="1"/>
</dbReference>
<feature type="active site" description="Proton acceptor" evidence="6">
    <location>
        <position position="316"/>
    </location>
</feature>
<dbReference type="SUPFAM" id="SSF53720">
    <property type="entry name" value="ALDH-like"/>
    <property type="match status" value="1"/>
</dbReference>
<evidence type="ECO:0000256" key="5">
    <source>
        <dbReference type="PIRNR" id="PIRNR000099"/>
    </source>
</evidence>
<feature type="binding site" evidence="7">
    <location>
        <position position="317"/>
    </location>
    <ligand>
        <name>substrate</name>
    </ligand>
</feature>
<dbReference type="InterPro" id="IPR022695">
    <property type="entry name" value="Histidinol_DH_monofunct"/>
</dbReference>
<feature type="binding site" evidence="8">
    <location>
        <position position="350"/>
    </location>
    <ligand>
        <name>Zn(2+)</name>
        <dbReference type="ChEBI" id="CHEBI:29105"/>
    </ligand>
</feature>
<keyword evidence="3 8" id="KW-0862">Zinc</keyword>
<dbReference type="GO" id="GO:0051287">
    <property type="term" value="F:NAD binding"/>
    <property type="evidence" value="ECO:0007669"/>
    <property type="project" value="InterPro"/>
</dbReference>
<evidence type="ECO:0000256" key="4">
    <source>
        <dbReference type="ARBA" id="ARBA00023002"/>
    </source>
</evidence>
<dbReference type="GO" id="GO:0005829">
    <property type="term" value="C:cytosol"/>
    <property type="evidence" value="ECO:0007669"/>
    <property type="project" value="TreeGrafter"/>
</dbReference>
<feature type="binding site" evidence="7">
    <location>
        <position position="403"/>
    </location>
    <ligand>
        <name>substrate</name>
    </ligand>
</feature>
<protein>
    <submittedName>
        <fullName evidence="10">Histidinol dehydrogenase</fullName>
        <ecNumber evidence="10">1.1.1.23</ecNumber>
    </submittedName>
</protein>
<dbReference type="PRINTS" id="PR00083">
    <property type="entry name" value="HOLDHDRGNASE"/>
</dbReference>
<feature type="binding site" evidence="7">
    <location>
        <position position="226"/>
    </location>
    <ligand>
        <name>substrate</name>
    </ligand>
</feature>
<dbReference type="CDD" id="cd06572">
    <property type="entry name" value="Histidinol_dh"/>
    <property type="match status" value="1"/>
</dbReference>
<dbReference type="RefSeq" id="WP_075085815.1">
    <property type="nucleotide sequence ID" value="NZ_CP042912.1"/>
</dbReference>
<dbReference type="PROSITE" id="PS00611">
    <property type="entry name" value="HISOL_DEHYDROGENASE"/>
    <property type="match status" value="1"/>
</dbReference>
<dbReference type="EC" id="1.1.1.23" evidence="10"/>
<comment type="similarity">
    <text evidence="1 5 9">Belongs to the histidinol dehydrogenase family.</text>
</comment>
<evidence type="ECO:0000256" key="8">
    <source>
        <dbReference type="PIRSR" id="PIRSR000099-4"/>
    </source>
</evidence>
<evidence type="ECO:0000313" key="11">
    <source>
        <dbReference type="Proteomes" id="UP000322214"/>
    </source>
</evidence>
<dbReference type="GO" id="GO:0004399">
    <property type="term" value="F:histidinol dehydrogenase activity"/>
    <property type="evidence" value="ECO:0007669"/>
    <property type="project" value="UniProtKB-EC"/>
</dbReference>
<feature type="binding site" evidence="7">
    <location>
        <position position="408"/>
    </location>
    <ligand>
        <name>substrate</name>
    </ligand>
</feature>
<dbReference type="OrthoDB" id="9805269at2"/>
<proteinExistence type="inferred from homology"/>
<feature type="binding site" evidence="8">
    <location>
        <position position="251"/>
    </location>
    <ligand>
        <name>Zn(2+)</name>
        <dbReference type="ChEBI" id="CHEBI:29105"/>
    </ligand>
</feature>
<evidence type="ECO:0000256" key="2">
    <source>
        <dbReference type="ARBA" id="ARBA00022723"/>
    </source>
</evidence>
<reference evidence="10 11" key="1">
    <citation type="submission" date="2019-08" db="EMBL/GenBank/DDBJ databases">
        <title>Deep-cultivation of Planctomycetes and their phenomic and genomic characterization uncovers novel biology.</title>
        <authorList>
            <person name="Wiegand S."/>
            <person name="Jogler M."/>
            <person name="Boedeker C."/>
            <person name="Pinto D."/>
            <person name="Vollmers J."/>
            <person name="Rivas-Marin E."/>
            <person name="Kohn T."/>
            <person name="Peeters S.H."/>
            <person name="Heuer A."/>
            <person name="Rast P."/>
            <person name="Oberbeckmann S."/>
            <person name="Bunk B."/>
            <person name="Jeske O."/>
            <person name="Meyerdierks A."/>
            <person name="Storesund J.E."/>
            <person name="Kallscheuer N."/>
            <person name="Luecker S."/>
            <person name="Lage O.M."/>
            <person name="Pohl T."/>
            <person name="Merkel B.J."/>
            <person name="Hornburger P."/>
            <person name="Mueller R.-W."/>
            <person name="Bruemmer F."/>
            <person name="Labrenz M."/>
            <person name="Spormann A.M."/>
            <person name="Op den Camp H."/>
            <person name="Overmann J."/>
            <person name="Amann R."/>
            <person name="Jetten M.S.M."/>
            <person name="Mascher T."/>
            <person name="Medema M.H."/>
            <person name="Devos D.P."/>
            <person name="Kaster A.-K."/>
            <person name="Ovreas L."/>
            <person name="Rohde M."/>
            <person name="Galperin M.Y."/>
            <person name="Jogler C."/>
        </authorList>
    </citation>
    <scope>NUCLEOTIDE SEQUENCE [LARGE SCALE GENOMIC DNA]</scope>
    <source>
        <strain evidence="10 11">FC18</strain>
    </source>
</reference>
<dbReference type="Proteomes" id="UP000322214">
    <property type="component" value="Chromosome"/>
</dbReference>
<evidence type="ECO:0000256" key="7">
    <source>
        <dbReference type="PIRSR" id="PIRSR000099-3"/>
    </source>
</evidence>
<dbReference type="Gene3D" id="3.40.50.1980">
    <property type="entry name" value="Nitrogenase molybdenum iron protein domain"/>
    <property type="match status" value="2"/>
</dbReference>
<gene>
    <name evidence="10" type="primary">hisD</name>
    <name evidence="10" type="ORF">MFFC18_51520</name>
</gene>
<evidence type="ECO:0000256" key="6">
    <source>
        <dbReference type="PIRSR" id="PIRSR000099-1"/>
    </source>
</evidence>
<dbReference type="Gene3D" id="1.20.5.1300">
    <property type="match status" value="1"/>
</dbReference>
<dbReference type="FunFam" id="3.40.50.1980:FF:000001">
    <property type="entry name" value="Histidinol dehydrogenase"/>
    <property type="match status" value="1"/>
</dbReference>
<feature type="binding site" evidence="7">
    <location>
        <position position="350"/>
    </location>
    <ligand>
        <name>substrate</name>
    </ligand>
</feature>
<evidence type="ECO:0000256" key="1">
    <source>
        <dbReference type="ARBA" id="ARBA00010178"/>
    </source>
</evidence>
<dbReference type="NCBIfam" id="TIGR00069">
    <property type="entry name" value="hisD"/>
    <property type="match status" value="1"/>
</dbReference>
<dbReference type="PANTHER" id="PTHR21256:SF2">
    <property type="entry name" value="HISTIDINE BIOSYNTHESIS TRIFUNCTIONAL PROTEIN"/>
    <property type="match status" value="1"/>
</dbReference>
<dbReference type="GO" id="GO:0046872">
    <property type="term" value="F:metal ion binding"/>
    <property type="evidence" value="ECO:0007669"/>
    <property type="project" value="UniProtKB-KW"/>
</dbReference>
<name>A0A5B9PFL1_9BACT</name>
<dbReference type="PIRSF" id="PIRSF000099">
    <property type="entry name" value="Histidinol_dh"/>
    <property type="match status" value="1"/>
</dbReference>
<dbReference type="Pfam" id="PF00815">
    <property type="entry name" value="Histidinol_dh"/>
    <property type="match status" value="1"/>
</dbReference>
<dbReference type="KEGG" id="mff:MFFC18_51520"/>
<feature type="binding site" evidence="7">
    <location>
        <position position="251"/>
    </location>
    <ligand>
        <name>substrate</name>
    </ligand>
</feature>
<sequence length="418" mass="44048">MLKIIQASEFNAQSFPHSIDGETLGVAQSIVDDVRENGETAIRKYAEKFGERTSDQPLLIPREELDAALARISAKDSDLLHRVSARIQKFAAAQLNCLSELTTEVPGGKAGHTIEPIEHAGCYAPAGRYALPSTVMMTAVTARVAGCKRVTVASPNPSDMILATAAVSGADNVLAVGGAHAISAMAYGFDGLDRCDMIAGPGNRFVTAAKKIVHGDCGIDMIAGPSELVLVADESADPATVAADLLGQAEHDDDARPFLITTSAAIADMVSLEVEKQVKELPSCETATTSITNNGAAIVCDSIDQAIDICNRIAPEHLELHVENADSVAAQIRNAGCIFIGHNSAEVFGDYGVGPNHTLPTSGTARFTAGLNVFTFLRVRTWLKLDAAPPELVADTARLAEIEGLIGHQQSALRRSTE</sequence>
<dbReference type="InterPro" id="IPR001692">
    <property type="entry name" value="Histidinol_DH_CS"/>
</dbReference>
<evidence type="ECO:0000256" key="3">
    <source>
        <dbReference type="ARBA" id="ARBA00022833"/>
    </source>
</evidence>
<evidence type="ECO:0000313" key="10">
    <source>
        <dbReference type="EMBL" id="QEG25228.1"/>
    </source>
</evidence>
<comment type="cofactor">
    <cofactor evidence="8">
        <name>Zn(2+)</name>
        <dbReference type="ChEBI" id="CHEBI:29105"/>
    </cofactor>
    <text evidence="8">Binds 1 zinc ion per subunit.</text>
</comment>
<accession>A0A5B9PFL1</accession>
<dbReference type="InterPro" id="IPR016161">
    <property type="entry name" value="Ald_DH/histidinol_DH"/>
</dbReference>
<dbReference type="STRING" id="980251.GCA_001642875_03811"/>
<feature type="binding site" evidence="8">
    <location>
        <position position="248"/>
    </location>
    <ligand>
        <name>Zn(2+)</name>
        <dbReference type="ChEBI" id="CHEBI:29105"/>
    </ligand>
</feature>
<dbReference type="EMBL" id="CP042912">
    <property type="protein sequence ID" value="QEG25228.1"/>
    <property type="molecule type" value="Genomic_DNA"/>
</dbReference>
<dbReference type="InterPro" id="IPR012131">
    <property type="entry name" value="Hstdl_DH"/>
</dbReference>